<comment type="caution">
    <text evidence="3">The sequence shown here is derived from an EMBL/GenBank/DDBJ whole genome shotgun (WGS) entry which is preliminary data.</text>
</comment>
<keyword evidence="2" id="KW-0472">Membrane</keyword>
<accession>A0A4C1T468</accession>
<dbReference type="EMBL" id="BGZK01000033">
    <property type="protein sequence ID" value="GBP08934.1"/>
    <property type="molecule type" value="Genomic_DNA"/>
</dbReference>
<feature type="transmembrane region" description="Helical" evidence="2">
    <location>
        <begin position="52"/>
        <end position="74"/>
    </location>
</feature>
<sequence length="126" mass="14071">MWRSGVDSAQGAPPPPSAAGDRRDTLHQLTARVPKLNRRPLDYQKISTETPLHILVVLELVAVVLRCTLIMIDFQALMMGLMMNLQVWYCNSIMRQHILTMLGPVGIVLKCATMKRFSGFDDGAGY</sequence>
<keyword evidence="2" id="KW-1133">Transmembrane helix</keyword>
<reference evidence="3 4" key="1">
    <citation type="journal article" date="2019" name="Commun. Biol.">
        <title>The bagworm genome reveals a unique fibroin gene that provides high tensile strength.</title>
        <authorList>
            <person name="Kono N."/>
            <person name="Nakamura H."/>
            <person name="Ohtoshi R."/>
            <person name="Tomita M."/>
            <person name="Numata K."/>
            <person name="Arakawa K."/>
        </authorList>
    </citation>
    <scope>NUCLEOTIDE SEQUENCE [LARGE SCALE GENOMIC DNA]</scope>
</reference>
<organism evidence="3 4">
    <name type="scientific">Eumeta variegata</name>
    <name type="common">Bagworm moth</name>
    <name type="synonym">Eumeta japonica</name>
    <dbReference type="NCBI Taxonomy" id="151549"/>
    <lineage>
        <taxon>Eukaryota</taxon>
        <taxon>Metazoa</taxon>
        <taxon>Ecdysozoa</taxon>
        <taxon>Arthropoda</taxon>
        <taxon>Hexapoda</taxon>
        <taxon>Insecta</taxon>
        <taxon>Pterygota</taxon>
        <taxon>Neoptera</taxon>
        <taxon>Endopterygota</taxon>
        <taxon>Lepidoptera</taxon>
        <taxon>Glossata</taxon>
        <taxon>Ditrysia</taxon>
        <taxon>Tineoidea</taxon>
        <taxon>Psychidae</taxon>
        <taxon>Oiketicinae</taxon>
        <taxon>Eumeta</taxon>
    </lineage>
</organism>
<keyword evidence="2" id="KW-0812">Transmembrane</keyword>
<protein>
    <submittedName>
        <fullName evidence="3">Uncharacterized protein</fullName>
    </submittedName>
</protein>
<evidence type="ECO:0000313" key="3">
    <source>
        <dbReference type="EMBL" id="GBP08934.1"/>
    </source>
</evidence>
<feature type="region of interest" description="Disordered" evidence="1">
    <location>
        <begin position="1"/>
        <end position="24"/>
    </location>
</feature>
<keyword evidence="4" id="KW-1185">Reference proteome</keyword>
<evidence type="ECO:0000256" key="1">
    <source>
        <dbReference type="SAM" id="MobiDB-lite"/>
    </source>
</evidence>
<name>A0A4C1T468_EUMVA</name>
<dbReference type="Proteomes" id="UP000299102">
    <property type="component" value="Unassembled WGS sequence"/>
</dbReference>
<proteinExistence type="predicted"/>
<gene>
    <name evidence="3" type="ORF">EVAR_78309_1</name>
</gene>
<dbReference type="AlphaFoldDB" id="A0A4C1T468"/>
<evidence type="ECO:0000256" key="2">
    <source>
        <dbReference type="SAM" id="Phobius"/>
    </source>
</evidence>
<evidence type="ECO:0000313" key="4">
    <source>
        <dbReference type="Proteomes" id="UP000299102"/>
    </source>
</evidence>